<dbReference type="RefSeq" id="WP_389223593.1">
    <property type="nucleotide sequence ID" value="NZ_JBIACJ010000019.1"/>
</dbReference>
<dbReference type="InterPro" id="IPR011335">
    <property type="entry name" value="Restrct_endonuc-II-like"/>
</dbReference>
<sequence length="194" mass="22582">MKEQKENQLYTLEEFFQFVGEERMELYEGVPISMSPAAFEHEGVIANLIREIGSALKGNTCQVFGSNFQVILPFKEEQKGKENVTVLPDISVVCDKSKLRNKRCYGAPELIVEVLSPSTARNDRLRKRNYYEKAGVREYLIVDYQNQLIEKYVLHSDSFQLEEIYDQENHIFTSTIFPNVSFSIHEIFSFLEFD</sequence>
<dbReference type="PANTHER" id="PTHR36558">
    <property type="entry name" value="GLR1098 PROTEIN"/>
    <property type="match status" value="1"/>
</dbReference>
<keyword evidence="2" id="KW-0378">Hydrolase</keyword>
<dbReference type="Pfam" id="PF05685">
    <property type="entry name" value="Uma2"/>
    <property type="match status" value="1"/>
</dbReference>
<evidence type="ECO:0000259" key="1">
    <source>
        <dbReference type="Pfam" id="PF05685"/>
    </source>
</evidence>
<dbReference type="GO" id="GO:0004519">
    <property type="term" value="F:endonuclease activity"/>
    <property type="evidence" value="ECO:0007669"/>
    <property type="project" value="UniProtKB-KW"/>
</dbReference>
<organism evidence="2 3">
    <name type="scientific">Cytobacillus mangrovibacter</name>
    <dbReference type="NCBI Taxonomy" id="3299024"/>
    <lineage>
        <taxon>Bacteria</taxon>
        <taxon>Bacillati</taxon>
        <taxon>Bacillota</taxon>
        <taxon>Bacilli</taxon>
        <taxon>Bacillales</taxon>
        <taxon>Bacillaceae</taxon>
        <taxon>Cytobacillus</taxon>
    </lineage>
</organism>
<dbReference type="InterPro" id="IPR008538">
    <property type="entry name" value="Uma2"/>
</dbReference>
<gene>
    <name evidence="2" type="ORF">ACFYKT_20760</name>
</gene>
<dbReference type="CDD" id="cd06260">
    <property type="entry name" value="DUF820-like"/>
    <property type="match status" value="1"/>
</dbReference>
<dbReference type="SUPFAM" id="SSF52980">
    <property type="entry name" value="Restriction endonuclease-like"/>
    <property type="match status" value="1"/>
</dbReference>
<evidence type="ECO:0000313" key="2">
    <source>
        <dbReference type="EMBL" id="MFE8698728.1"/>
    </source>
</evidence>
<proteinExistence type="predicted"/>
<keyword evidence="2" id="KW-0540">Nuclease</keyword>
<dbReference type="Gene3D" id="3.90.1570.10">
    <property type="entry name" value="tt1808, chain A"/>
    <property type="match status" value="1"/>
</dbReference>
<accession>A0ABW6K3G7</accession>
<keyword evidence="2" id="KW-0255">Endonuclease</keyword>
<evidence type="ECO:0000313" key="3">
    <source>
        <dbReference type="Proteomes" id="UP001601058"/>
    </source>
</evidence>
<dbReference type="InterPro" id="IPR012296">
    <property type="entry name" value="Nuclease_put_TT1808"/>
</dbReference>
<reference evidence="2 3" key="1">
    <citation type="submission" date="2024-08" db="EMBL/GenBank/DDBJ databases">
        <title>Two novel Cytobacillus novel species.</title>
        <authorList>
            <person name="Liu G."/>
        </authorList>
    </citation>
    <scope>NUCLEOTIDE SEQUENCE [LARGE SCALE GENOMIC DNA]</scope>
    <source>
        <strain evidence="2 3">FJAT-53684</strain>
    </source>
</reference>
<dbReference type="PANTHER" id="PTHR36558:SF1">
    <property type="entry name" value="RESTRICTION ENDONUCLEASE DOMAIN-CONTAINING PROTEIN-RELATED"/>
    <property type="match status" value="1"/>
</dbReference>
<protein>
    <submittedName>
        <fullName evidence="2">Uma2 family endonuclease</fullName>
    </submittedName>
</protein>
<feature type="domain" description="Putative restriction endonuclease" evidence="1">
    <location>
        <begin position="13"/>
        <end position="183"/>
    </location>
</feature>
<comment type="caution">
    <text evidence="2">The sequence shown here is derived from an EMBL/GenBank/DDBJ whole genome shotgun (WGS) entry which is preliminary data.</text>
</comment>
<dbReference type="EMBL" id="JBIACJ010000019">
    <property type="protein sequence ID" value="MFE8698728.1"/>
    <property type="molecule type" value="Genomic_DNA"/>
</dbReference>
<keyword evidence="3" id="KW-1185">Reference proteome</keyword>
<dbReference type="Proteomes" id="UP001601058">
    <property type="component" value="Unassembled WGS sequence"/>
</dbReference>
<name>A0ABW6K3G7_9BACI</name>